<dbReference type="EMBL" id="AALEDS010000010">
    <property type="protein sequence ID" value="ECY6544804.1"/>
    <property type="molecule type" value="Genomic_DNA"/>
</dbReference>
<evidence type="ECO:0000313" key="16">
    <source>
        <dbReference type="Proteomes" id="UP000478704"/>
    </source>
</evidence>
<dbReference type="Proteomes" id="UP000455569">
    <property type="component" value="Unassembled WGS sequence"/>
</dbReference>
<evidence type="ECO:0000313" key="9">
    <source>
        <dbReference type="Proteomes" id="UP000285054"/>
    </source>
</evidence>
<dbReference type="EMBL" id="AAAQQZ010000005">
    <property type="protein sequence ID" value="EAE1339299.1"/>
    <property type="molecule type" value="Genomic_DNA"/>
</dbReference>
<organism evidence="4 13">
    <name type="scientific">Listeria monocytogenes</name>
    <dbReference type="NCBI Taxonomy" id="1639"/>
    <lineage>
        <taxon>Bacteria</taxon>
        <taxon>Bacillati</taxon>
        <taxon>Bacillota</taxon>
        <taxon>Bacilli</taxon>
        <taxon>Bacillales</taxon>
        <taxon>Listeriaceae</taxon>
        <taxon>Listeria</taxon>
    </lineage>
</organism>
<evidence type="ECO:0000313" key="2">
    <source>
        <dbReference type="EMBL" id="EAD1184085.1"/>
    </source>
</evidence>
<evidence type="ECO:0000313" key="12">
    <source>
        <dbReference type="Proteomes" id="UP000376505"/>
    </source>
</evidence>
<dbReference type="AlphaFoldDB" id="A0A3A7SYV2"/>
<evidence type="ECO:0000313" key="10">
    <source>
        <dbReference type="Proteomes" id="UP000331186"/>
    </source>
</evidence>
<dbReference type="EMBL" id="AAALRN010000001">
    <property type="protein sequence ID" value="EAD1184085.1"/>
    <property type="molecule type" value="Genomic_DNA"/>
</dbReference>
<evidence type="ECO:0000313" key="15">
    <source>
        <dbReference type="Proteomes" id="UP000455569"/>
    </source>
</evidence>
<dbReference type="Proteomes" id="UP000478704">
    <property type="component" value="Unassembled WGS sequence"/>
</dbReference>
<dbReference type="Proteomes" id="UP000403352">
    <property type="component" value="Unassembled WGS sequence"/>
</dbReference>
<evidence type="ECO:0000313" key="14">
    <source>
        <dbReference type="Proteomes" id="UP000403352"/>
    </source>
</evidence>
<evidence type="ECO:0000313" key="3">
    <source>
        <dbReference type="EMBL" id="EAD5773439.1"/>
    </source>
</evidence>
<reference evidence="5 11" key="3">
    <citation type="submission" date="2019-09" db="EMBL/GenBank/DDBJ databases">
        <authorList>
            <consortium name="GenomeTrakr network: Whole genome sequencing for foodborne pathogen traceback"/>
        </authorList>
    </citation>
    <scope>NUCLEOTIDE SEQUENCE [LARGE SCALE GENOMIC DNA]</scope>
    <source>
        <strain evidence="5 11">FLAG-55987</strain>
    </source>
</reference>
<protein>
    <submittedName>
        <fullName evidence="4">Uncharacterized protein</fullName>
    </submittedName>
</protein>
<gene>
    <name evidence="4" type="ORF">ART25_10315</name>
    <name evidence="1" type="ORF">DU018_04690</name>
    <name evidence="8" type="ORF">DYZ50_00218</name>
    <name evidence="3" type="ORF">EXZ73_03950</name>
    <name evidence="5" type="ORF">F6436_10705</name>
    <name evidence="7" type="ORF">G3O21_001777</name>
    <name evidence="6" type="ORF">GQG13_00900</name>
    <name evidence="2" type="ORF">QD52_03195</name>
</gene>
<dbReference type="RefSeq" id="WP_012951310.1">
    <property type="nucleotide sequence ID" value="NZ_CP019167.1"/>
</dbReference>
<evidence type="ECO:0000313" key="8">
    <source>
        <dbReference type="EMBL" id="RJZ24212.1"/>
    </source>
</evidence>
<evidence type="ECO:0000313" key="6">
    <source>
        <dbReference type="EMBL" id="EDN7713675.1"/>
    </source>
</evidence>
<dbReference type="EMBL" id="AAAJKI010000008">
    <property type="protein sequence ID" value="EAC6547664.1"/>
    <property type="molecule type" value="Genomic_DNA"/>
</dbReference>
<proteinExistence type="predicted"/>
<dbReference type="Proteomes" id="UP000379076">
    <property type="component" value="Unassembled WGS sequence"/>
</dbReference>
<evidence type="ECO:0000313" key="4">
    <source>
        <dbReference type="EMBL" id="EAE1339299.1"/>
    </source>
</evidence>
<dbReference type="Proteomes" id="UP000376505">
    <property type="component" value="Unassembled WGS sequence"/>
</dbReference>
<dbReference type="EMBL" id="AANPAU010000006">
    <property type="protein sequence ID" value="EDP8514353.1"/>
    <property type="molecule type" value="Genomic_DNA"/>
</dbReference>
<evidence type="ECO:0000313" key="13">
    <source>
        <dbReference type="Proteomes" id="UP000379076"/>
    </source>
</evidence>
<accession>A0A3A7SYV2</accession>
<name>A0A3A7SYV2_LISMN</name>
<evidence type="ECO:0000313" key="5">
    <source>
        <dbReference type="EMBL" id="ECY6544804.1"/>
    </source>
</evidence>
<dbReference type="Proteomes" id="UP000331186">
    <property type="component" value="Unassembled WGS sequence"/>
</dbReference>
<reference evidence="13 14" key="2">
    <citation type="submission" date="2018-06" db="EMBL/GenBank/DDBJ databases">
        <authorList>
            <consortium name="GenomeTrakr: Next Generation Sequencing Network for Food Pathogen Tracability"/>
        </authorList>
    </citation>
    <scope>NUCLEOTIDE SEQUENCE [LARGE SCALE GENOMIC DNA]</scope>
    <source>
        <strain evidence="6 15">CFSAN102901</strain>
        <strain evidence="4 13">FDA00006494</strain>
        <strain evidence="2 14">FDA00008584</strain>
        <strain evidence="1 10">FDA00013332</strain>
        <strain evidence="7">FDA00015054</strain>
        <strain evidence="16">FDA1090798-S029-001</strain>
        <strain evidence="3 12">FSIS31901579</strain>
    </source>
</reference>
<comment type="caution">
    <text evidence="4">The sequence shown here is derived from an EMBL/GenBank/DDBJ whole genome shotgun (WGS) entry which is preliminary data.</text>
</comment>
<dbReference type="EMBL" id="QXKO01000001">
    <property type="protein sequence ID" value="RJZ24212.1"/>
    <property type="molecule type" value="Genomic_DNA"/>
</dbReference>
<sequence>MSEQEAKKIILKWLKESSEFLTPIRLFFDLENRNSKAPRQVVEAYLAIENRKVEYELLAEFASWGLEEVAE</sequence>
<evidence type="ECO:0000313" key="7">
    <source>
        <dbReference type="EMBL" id="EDP8514353.1"/>
    </source>
</evidence>
<dbReference type="EMBL" id="AAANYN010000004">
    <property type="protein sequence ID" value="EAD5773439.1"/>
    <property type="molecule type" value="Genomic_DNA"/>
</dbReference>
<reference evidence="8 9" key="1">
    <citation type="journal article" date="2018" name="BMC Genomics">
        <title>Genes significantly associated with lineage II food isolates of Listeria monocytogenes.</title>
        <authorList>
            <person name="Pirone-Davies C."/>
            <person name="Chen Y."/>
            <person name="Pightling A."/>
            <person name="Ryan G."/>
            <person name="Wang Y."/>
            <person name="Yao K."/>
            <person name="Hoffmann M."/>
            <person name="Allard M.W."/>
        </authorList>
    </citation>
    <scope>NUCLEOTIDE SEQUENCE [LARGE SCALE GENOMIC DNA]</scope>
    <source>
        <strain evidence="8 9">PNUSAL000190</strain>
    </source>
</reference>
<dbReference type="Proteomes" id="UP000285054">
    <property type="component" value="Unassembled WGS sequence"/>
</dbReference>
<dbReference type="EMBL" id="AANCRK010000001">
    <property type="protein sequence ID" value="EDN7713675.1"/>
    <property type="molecule type" value="Genomic_DNA"/>
</dbReference>
<evidence type="ECO:0000313" key="11">
    <source>
        <dbReference type="Proteomes" id="UP000364988"/>
    </source>
</evidence>
<dbReference type="Proteomes" id="UP000364988">
    <property type="component" value="Unassembled WGS sequence"/>
</dbReference>
<evidence type="ECO:0000313" key="1">
    <source>
        <dbReference type="EMBL" id="EAC6547664.1"/>
    </source>
</evidence>